<gene>
    <name evidence="1" type="ORF">GMOD_00008788</name>
</gene>
<proteinExistence type="predicted"/>
<protein>
    <submittedName>
        <fullName evidence="1">Uncharacterized protein</fullName>
    </submittedName>
</protein>
<name>A0A3M7M5V2_9PLEO</name>
<evidence type="ECO:0000313" key="2">
    <source>
        <dbReference type="Proteomes" id="UP000265663"/>
    </source>
</evidence>
<sequence length="66" mass="7471">MGGVRERVFLWLRQNDYLHLMLAVMTPLEIPEPSSSSTRELLLNEGGLWPVVVRGDSVTLFPFAEV</sequence>
<dbReference type="EMBL" id="KE747823">
    <property type="protein sequence ID" value="RMZ69856.1"/>
    <property type="molecule type" value="Genomic_DNA"/>
</dbReference>
<organism evidence="1 2">
    <name type="scientific">Pyrenophora seminiperda CCB06</name>
    <dbReference type="NCBI Taxonomy" id="1302712"/>
    <lineage>
        <taxon>Eukaryota</taxon>
        <taxon>Fungi</taxon>
        <taxon>Dikarya</taxon>
        <taxon>Ascomycota</taxon>
        <taxon>Pezizomycotina</taxon>
        <taxon>Dothideomycetes</taxon>
        <taxon>Pleosporomycetidae</taxon>
        <taxon>Pleosporales</taxon>
        <taxon>Pleosporineae</taxon>
        <taxon>Pleosporaceae</taxon>
        <taxon>Pyrenophora</taxon>
    </lineage>
</organism>
<evidence type="ECO:0000313" key="1">
    <source>
        <dbReference type="EMBL" id="RMZ69856.1"/>
    </source>
</evidence>
<dbReference type="AlphaFoldDB" id="A0A3M7M5V2"/>
<accession>A0A3M7M5V2</accession>
<reference evidence="1 2" key="1">
    <citation type="journal article" date="2014" name="PLoS ONE">
        <title>De novo Genome Assembly of the Fungal Plant Pathogen Pyrenophora semeniperda.</title>
        <authorList>
            <person name="Soliai M.M."/>
            <person name="Meyer S.E."/>
            <person name="Udall J.A."/>
            <person name="Elzinga D.E."/>
            <person name="Hermansen R.A."/>
            <person name="Bodily P.M."/>
            <person name="Hart A.A."/>
            <person name="Coleman C.E."/>
        </authorList>
    </citation>
    <scope>NUCLEOTIDE SEQUENCE [LARGE SCALE GENOMIC DNA]</scope>
    <source>
        <strain evidence="1 2">CCB06</strain>
        <tissue evidence="1">Mycelium</tissue>
    </source>
</reference>
<dbReference type="Proteomes" id="UP000265663">
    <property type="component" value="Unassembled WGS sequence"/>
</dbReference>
<keyword evidence="2" id="KW-1185">Reference proteome</keyword>